<protein>
    <submittedName>
        <fullName evidence="5">ATPase family protein associated with various cellular activities (AAA)</fullName>
    </submittedName>
</protein>
<dbReference type="InterPro" id="IPR003593">
    <property type="entry name" value="AAA+_ATPase"/>
</dbReference>
<dbReference type="InterPro" id="IPR050221">
    <property type="entry name" value="26S_Proteasome_ATPase"/>
</dbReference>
<dbReference type="GO" id="GO:0005524">
    <property type="term" value="F:ATP binding"/>
    <property type="evidence" value="ECO:0007669"/>
    <property type="project" value="UniProtKB-KW"/>
</dbReference>
<keyword evidence="3" id="KW-0067">ATP-binding</keyword>
<evidence type="ECO:0000313" key="6">
    <source>
        <dbReference type="Proteomes" id="UP000271339"/>
    </source>
</evidence>
<keyword evidence="2" id="KW-0547">Nucleotide-binding</keyword>
<dbReference type="SMART" id="SM00382">
    <property type="entry name" value="AAA"/>
    <property type="match status" value="1"/>
</dbReference>
<sequence length="439" mass="50142">MEFNDLNKLFVYLKDVIKWRLQNPKADFAKTAPKFSLKSLEGSAISEFIITHELSSSEYITLLLALVPHLLPDYFLTIVSEEFPDGSDFPMFGGVKGKNHRGILPTGETVLFILGGSNLKQRVDCFNMFQENHIFHKEQIMYLEGVPAGEPAMSGKLNLFPDCLFELTTGEIPSPKLSTDFPAEKLETELIWNDLVLNDKTLAQIQDLEIWLEYNEIVMKDWGMNSRIKDGYRALFHGPSGTGKTLTATLLGKFTGKPVYRIDLSTVVSKYIGETEKNLSNLFNKAANKDWILFFDEADAIFGKRTNVRDAHDKYANQEVSYLLQRIESHSGLVILASNFKDNIDDAFTRRFQAIVGFGMPGAKERKVLWEKNLPNNLKLDKEIDLREIARKYELSGSNIINIIHFCCLRVLSEKKDRLTTKILMEGIKKEFLKENRMF</sequence>
<reference evidence="5 6" key="1">
    <citation type="submission" date="2018-10" db="EMBL/GenBank/DDBJ databases">
        <title>Genomic Encyclopedia of Archaeal and Bacterial Type Strains, Phase II (KMG-II): from individual species to whole genera.</title>
        <authorList>
            <person name="Goeker M."/>
        </authorList>
    </citation>
    <scope>NUCLEOTIDE SEQUENCE [LARGE SCALE GENOMIC DNA]</scope>
    <source>
        <strain evidence="5 6">DSM 23424</strain>
    </source>
</reference>
<comment type="caution">
    <text evidence="5">The sequence shown here is derived from an EMBL/GenBank/DDBJ whole genome shotgun (WGS) entry which is preliminary data.</text>
</comment>
<dbReference type="Pfam" id="PF00004">
    <property type="entry name" value="AAA"/>
    <property type="match status" value="1"/>
</dbReference>
<evidence type="ECO:0000256" key="1">
    <source>
        <dbReference type="ARBA" id="ARBA00006914"/>
    </source>
</evidence>
<evidence type="ECO:0000259" key="4">
    <source>
        <dbReference type="SMART" id="SM00382"/>
    </source>
</evidence>
<keyword evidence="6" id="KW-1185">Reference proteome</keyword>
<dbReference type="Gene3D" id="3.40.50.300">
    <property type="entry name" value="P-loop containing nucleotide triphosphate hydrolases"/>
    <property type="match status" value="1"/>
</dbReference>
<organism evidence="5 6">
    <name type="scientific">Ulvibacter antarcticus</name>
    <dbReference type="NCBI Taxonomy" id="442714"/>
    <lineage>
        <taxon>Bacteria</taxon>
        <taxon>Pseudomonadati</taxon>
        <taxon>Bacteroidota</taxon>
        <taxon>Flavobacteriia</taxon>
        <taxon>Flavobacteriales</taxon>
        <taxon>Flavobacteriaceae</taxon>
        <taxon>Ulvibacter</taxon>
    </lineage>
</organism>
<name>A0A3L9YI28_9FLAO</name>
<proteinExistence type="inferred from homology"/>
<evidence type="ECO:0000256" key="3">
    <source>
        <dbReference type="ARBA" id="ARBA00022840"/>
    </source>
</evidence>
<dbReference type="InterPro" id="IPR027417">
    <property type="entry name" value="P-loop_NTPase"/>
</dbReference>
<dbReference type="AlphaFoldDB" id="A0A3L9YI28"/>
<dbReference type="CDD" id="cd19481">
    <property type="entry name" value="RecA-like_protease"/>
    <property type="match status" value="1"/>
</dbReference>
<dbReference type="GO" id="GO:0016887">
    <property type="term" value="F:ATP hydrolysis activity"/>
    <property type="evidence" value="ECO:0007669"/>
    <property type="project" value="InterPro"/>
</dbReference>
<evidence type="ECO:0000313" key="5">
    <source>
        <dbReference type="EMBL" id="RMA58859.1"/>
    </source>
</evidence>
<dbReference type="RefSeq" id="WP_121907796.1">
    <property type="nucleotide sequence ID" value="NZ_REFC01000013.1"/>
</dbReference>
<dbReference type="Proteomes" id="UP000271339">
    <property type="component" value="Unassembled WGS sequence"/>
</dbReference>
<feature type="domain" description="AAA+ ATPase" evidence="4">
    <location>
        <begin position="230"/>
        <end position="362"/>
    </location>
</feature>
<dbReference type="OrthoDB" id="7438987at2"/>
<gene>
    <name evidence="5" type="ORF">BXY75_2239</name>
</gene>
<dbReference type="EMBL" id="REFC01000013">
    <property type="protein sequence ID" value="RMA58859.1"/>
    <property type="molecule type" value="Genomic_DNA"/>
</dbReference>
<dbReference type="InterPro" id="IPR003959">
    <property type="entry name" value="ATPase_AAA_core"/>
</dbReference>
<dbReference type="SUPFAM" id="SSF52540">
    <property type="entry name" value="P-loop containing nucleoside triphosphate hydrolases"/>
    <property type="match status" value="1"/>
</dbReference>
<dbReference type="PANTHER" id="PTHR23073">
    <property type="entry name" value="26S PROTEASOME REGULATORY SUBUNIT"/>
    <property type="match status" value="1"/>
</dbReference>
<evidence type="ECO:0000256" key="2">
    <source>
        <dbReference type="ARBA" id="ARBA00022741"/>
    </source>
</evidence>
<comment type="similarity">
    <text evidence="1">Belongs to the AAA ATPase family.</text>
</comment>
<accession>A0A3L9YI28</accession>